<dbReference type="Proteomes" id="UP000006591">
    <property type="component" value="Chromosome 7"/>
</dbReference>
<dbReference type="Gramene" id="ONIVA07G08440.1">
    <property type="protein sequence ID" value="ONIVA07G08440.1"/>
    <property type="gene ID" value="ONIVA07G08440"/>
</dbReference>
<protein>
    <submittedName>
        <fullName evidence="1">Uncharacterized protein</fullName>
    </submittedName>
</protein>
<reference evidence="1" key="2">
    <citation type="submission" date="2018-04" db="EMBL/GenBank/DDBJ databases">
        <title>OnivRS2 (Oryza nivara Reference Sequence Version 2).</title>
        <authorList>
            <person name="Zhang J."/>
            <person name="Kudrna D."/>
            <person name="Lee S."/>
            <person name="Talag J."/>
            <person name="Rajasekar S."/>
            <person name="Welchert J."/>
            <person name="Hsing Y.-I."/>
            <person name="Wing R.A."/>
        </authorList>
    </citation>
    <scope>NUCLEOTIDE SEQUENCE [LARGE SCALE GENOMIC DNA]</scope>
    <source>
        <strain evidence="1">SL10</strain>
    </source>
</reference>
<dbReference type="EnsemblPlants" id="ONIVA07G08440.1">
    <property type="protein sequence ID" value="ONIVA07G08440.1"/>
    <property type="gene ID" value="ONIVA07G08440"/>
</dbReference>
<accession>A0A0E0HZ22</accession>
<evidence type="ECO:0000313" key="1">
    <source>
        <dbReference type="EnsemblPlants" id="ONIVA07G08440.1"/>
    </source>
</evidence>
<keyword evidence="2" id="KW-1185">Reference proteome</keyword>
<evidence type="ECO:0000313" key="2">
    <source>
        <dbReference type="Proteomes" id="UP000006591"/>
    </source>
</evidence>
<dbReference type="AlphaFoldDB" id="A0A0E0HZ22"/>
<proteinExistence type="predicted"/>
<dbReference type="HOGENOM" id="CLU_2281989_0_0_1"/>
<reference evidence="1" key="1">
    <citation type="submission" date="2015-04" db="UniProtKB">
        <authorList>
            <consortium name="EnsemblPlants"/>
        </authorList>
    </citation>
    <scope>IDENTIFICATION</scope>
    <source>
        <strain evidence="1">SL10</strain>
    </source>
</reference>
<organism evidence="1">
    <name type="scientific">Oryza nivara</name>
    <name type="common">Indian wild rice</name>
    <name type="synonym">Oryza sativa f. spontanea</name>
    <dbReference type="NCBI Taxonomy" id="4536"/>
    <lineage>
        <taxon>Eukaryota</taxon>
        <taxon>Viridiplantae</taxon>
        <taxon>Streptophyta</taxon>
        <taxon>Embryophyta</taxon>
        <taxon>Tracheophyta</taxon>
        <taxon>Spermatophyta</taxon>
        <taxon>Magnoliopsida</taxon>
        <taxon>Liliopsida</taxon>
        <taxon>Poales</taxon>
        <taxon>Poaceae</taxon>
        <taxon>BOP clade</taxon>
        <taxon>Oryzoideae</taxon>
        <taxon>Oryzeae</taxon>
        <taxon>Oryzinae</taxon>
        <taxon>Oryza</taxon>
    </lineage>
</organism>
<sequence length="102" mass="11495">MPREPSPMRSCRVPDGRVQIRSMAAQVRQQMFGPLLSTTATVDWNAQGSPPMGPPHGVSPRLWAARLRVAPEALEARLHAWARRLRRPLLLMSSHRRRIADA</sequence>
<name>A0A0E0HZ22_ORYNI</name>